<proteinExistence type="predicted"/>
<accession>A0A7L5DQT3</accession>
<feature type="signal peptide" evidence="1">
    <location>
        <begin position="1"/>
        <end position="18"/>
    </location>
</feature>
<dbReference type="Gene3D" id="3.20.20.80">
    <property type="entry name" value="Glycosidases"/>
    <property type="match status" value="1"/>
</dbReference>
<protein>
    <recommendedName>
        <fullName evidence="4">Membrane or secreted protein</fullName>
    </recommendedName>
</protein>
<dbReference type="RefSeq" id="WP_169550865.1">
    <property type="nucleotide sequence ID" value="NZ_CP051677.1"/>
</dbReference>
<evidence type="ECO:0008006" key="4">
    <source>
        <dbReference type="Google" id="ProtNLM"/>
    </source>
</evidence>
<gene>
    <name evidence="2" type="ORF">HH216_11015</name>
</gene>
<dbReference type="InterPro" id="IPR017853">
    <property type="entry name" value="GH"/>
</dbReference>
<dbReference type="Proteomes" id="UP000501128">
    <property type="component" value="Chromosome"/>
</dbReference>
<dbReference type="SUPFAM" id="SSF51445">
    <property type="entry name" value="(Trans)glycosidases"/>
    <property type="match status" value="1"/>
</dbReference>
<dbReference type="EMBL" id="CP051677">
    <property type="protein sequence ID" value="QJD78898.1"/>
    <property type="molecule type" value="Genomic_DNA"/>
</dbReference>
<name>A0A7L5DQT3_9BACT</name>
<evidence type="ECO:0000256" key="1">
    <source>
        <dbReference type="SAM" id="SignalP"/>
    </source>
</evidence>
<reference evidence="2 3" key="1">
    <citation type="submission" date="2020-04" db="EMBL/GenBank/DDBJ databases">
        <title>Genome sequencing of novel species.</title>
        <authorList>
            <person name="Heo J."/>
            <person name="Kim S.-J."/>
            <person name="Kim J.-S."/>
            <person name="Hong S.-B."/>
            <person name="Kwon S.-W."/>
        </authorList>
    </citation>
    <scope>NUCLEOTIDE SEQUENCE [LARGE SCALE GENOMIC DNA]</scope>
    <source>
        <strain evidence="2 3">CJU-R4</strain>
    </source>
</reference>
<evidence type="ECO:0000313" key="3">
    <source>
        <dbReference type="Proteomes" id="UP000501128"/>
    </source>
</evidence>
<keyword evidence="1" id="KW-0732">Signal</keyword>
<dbReference type="KEGG" id="srho:HH216_11015"/>
<keyword evidence="3" id="KW-1185">Reference proteome</keyword>
<organism evidence="2 3">
    <name type="scientific">Spirosoma rhododendri</name>
    <dbReference type="NCBI Taxonomy" id="2728024"/>
    <lineage>
        <taxon>Bacteria</taxon>
        <taxon>Pseudomonadati</taxon>
        <taxon>Bacteroidota</taxon>
        <taxon>Cytophagia</taxon>
        <taxon>Cytophagales</taxon>
        <taxon>Cytophagaceae</taxon>
        <taxon>Spirosoma</taxon>
    </lineage>
</organism>
<sequence>MKKLFVGLLLLVGTVANAQKTADVYVDKAGVLRWGKTPGQRPGAEVQGFGTNYTVPFAYAYRTAKKLGVSPEKAIADDVYHFSRLGFDSYRVHVWDTEISDTLGNLLDNDHLRLLDFTLKQLKDRGIRFVLTPIAYWGNGWPEPDEKTPGFSAKYGKAACLTNPDAIRAQENYLYQFLNHVNRYTGIAYRDEPNLTVLEVSNEPHHGGTPAQVTTFIDRMVTAMRRTGCQKPIFYNISHSIHLADAYINSTIQGGTFQWYPTGLESRHALTGNLLPNVDRYTIPFADKPGFKKMAKIVYEFDAADVGSSYIYPAMARSFREAGMQLAHQFAYDPTYMAASNTEYATHFMNLAYAPQKALSLKLASAVFHRVPLYQSGKRFPADTLFNDFRISYVRNLAELVTDTQFIYTNDTDAKLPAPDKLTEIAGYGRSAVVQYDGTGAYFLDRIEPGVWRLELMPDAVWVRDVFERNNLSKENVVINWRTWPMTINLPDLGTDFTIRPLNDGNAFTGQVSGMTVPVSPGSYLLVRKGATTQLSGNSRWKNLTLNEFTAPATSVAQTYVLHQPFPTATTGQPLSLTATIVSVNEPEAVNLFLTGVDQQRQTIPLQRSRGYTYTAQIPASLVREGILRYTIAVTEKGNTRTYPSGVAGSPDSWDFYDTAAWSVRVMPKQTPISLFNAATDTDRLSRDYLPESRLLPLSETGDAELWLPITNLATTDPEDKNAKPIYDYSMRYYVAANVAGRRRDVSSFPNLVLYGRSLDNQPCPVQVALITRSGTVYGGTVLVDATTGRFAVPVNQLKPVPFVSLPRPYPSFLPYFINTTSPATRLDPATIESIQLSVGPGMTPAQANQKHDLRIRRVTLE</sequence>
<feature type="chain" id="PRO_5029734296" description="Membrane or secreted protein" evidence="1">
    <location>
        <begin position="19"/>
        <end position="862"/>
    </location>
</feature>
<evidence type="ECO:0000313" key="2">
    <source>
        <dbReference type="EMBL" id="QJD78898.1"/>
    </source>
</evidence>
<dbReference type="AlphaFoldDB" id="A0A7L5DQT3"/>